<dbReference type="PANTHER" id="PTHR48029:SF1">
    <property type="entry name" value="NUCLEOLAR PROTEIN 8"/>
    <property type="match status" value="1"/>
</dbReference>
<dbReference type="Proteomes" id="UP001162164">
    <property type="component" value="Unassembled WGS sequence"/>
</dbReference>
<protein>
    <submittedName>
        <fullName evidence="3">Uncharacterized protein</fullName>
    </submittedName>
</protein>
<evidence type="ECO:0000256" key="2">
    <source>
        <dbReference type="SAM" id="MobiDB-lite"/>
    </source>
</evidence>
<evidence type="ECO:0000313" key="4">
    <source>
        <dbReference type="Proteomes" id="UP001162164"/>
    </source>
</evidence>
<feature type="compositionally biased region" description="Basic residues" evidence="2">
    <location>
        <begin position="327"/>
        <end position="336"/>
    </location>
</feature>
<organism evidence="3 4">
    <name type="scientific">Molorchus minor</name>
    <dbReference type="NCBI Taxonomy" id="1323400"/>
    <lineage>
        <taxon>Eukaryota</taxon>
        <taxon>Metazoa</taxon>
        <taxon>Ecdysozoa</taxon>
        <taxon>Arthropoda</taxon>
        <taxon>Hexapoda</taxon>
        <taxon>Insecta</taxon>
        <taxon>Pterygota</taxon>
        <taxon>Neoptera</taxon>
        <taxon>Endopterygota</taxon>
        <taxon>Coleoptera</taxon>
        <taxon>Polyphaga</taxon>
        <taxon>Cucujiformia</taxon>
        <taxon>Chrysomeloidea</taxon>
        <taxon>Cerambycidae</taxon>
        <taxon>Lamiinae</taxon>
        <taxon>Monochamini</taxon>
        <taxon>Molorchus</taxon>
    </lineage>
</organism>
<feature type="region of interest" description="Disordered" evidence="2">
    <location>
        <begin position="275"/>
        <end position="336"/>
    </location>
</feature>
<keyword evidence="4" id="KW-1185">Reference proteome</keyword>
<dbReference type="PANTHER" id="PTHR48029">
    <property type="entry name" value="NUCLEOLAR PROTEIN 8"/>
    <property type="match status" value="1"/>
</dbReference>
<dbReference type="EMBL" id="JAPWTJ010001682">
    <property type="protein sequence ID" value="KAJ8970059.1"/>
    <property type="molecule type" value="Genomic_DNA"/>
</dbReference>
<evidence type="ECO:0000313" key="3">
    <source>
        <dbReference type="EMBL" id="KAJ8970059.1"/>
    </source>
</evidence>
<gene>
    <name evidence="3" type="ORF">NQ317_012034</name>
</gene>
<sequence length="336" mass="39277">MVWTKHNPASRQRKLFRPFKKKKERENTTNKRKNDITQIIPQERIKENTSNGNIKKYKSESEIDNDEDSVKYVATSKSHKPGKYIKTTVLNNDLYSNSTSNGTELFDSENSDGLIIKNNKGKILGKYGLKIESRLQSVNNLKKDYQMRKSIIQEALSRVDSGPKNKIIFNDTEEGNRSSKRHLFKRTNLKTKRPKLTLKLNDIFKEKMGKSHRPKLLALQSKYKSDKRFVLDSRFVENDEENNKAGNTEENELDDLGEEKQKEYEILEQVLEKKVSKPVRNDSERTVKAMLRFDPSQPDHSKFEIQNGVRKEKKRKRDKSVADALSKKKKKKRKFP</sequence>
<feature type="compositionally biased region" description="Basic residues" evidence="2">
    <location>
        <begin position="11"/>
        <end position="23"/>
    </location>
</feature>
<feature type="compositionally biased region" description="Basic and acidic residues" evidence="2">
    <location>
        <begin position="24"/>
        <end position="35"/>
    </location>
</feature>
<comment type="caution">
    <text evidence="3">The sequence shown here is derived from an EMBL/GenBank/DDBJ whole genome shotgun (WGS) entry which is preliminary data.</text>
</comment>
<feature type="compositionally biased region" description="Basic and acidic residues" evidence="2">
    <location>
        <begin position="275"/>
        <end position="287"/>
    </location>
</feature>
<feature type="region of interest" description="Disordered" evidence="2">
    <location>
        <begin position="1"/>
        <end position="36"/>
    </location>
</feature>
<proteinExistence type="predicted"/>
<reference evidence="3" key="1">
    <citation type="journal article" date="2023" name="Insect Mol. Biol.">
        <title>Genome sequencing provides insights into the evolution of gene families encoding plant cell wall-degrading enzymes in longhorned beetles.</title>
        <authorList>
            <person name="Shin N.R."/>
            <person name="Okamura Y."/>
            <person name="Kirsch R."/>
            <person name="Pauchet Y."/>
        </authorList>
    </citation>
    <scope>NUCLEOTIDE SEQUENCE</scope>
    <source>
        <strain evidence="3">MMC_N1</strain>
    </source>
</reference>
<name>A0ABQ9IZY9_9CUCU</name>
<evidence type="ECO:0000256" key="1">
    <source>
        <dbReference type="ARBA" id="ARBA00022884"/>
    </source>
</evidence>
<accession>A0ABQ9IZY9</accession>
<keyword evidence="1" id="KW-0694">RNA-binding</keyword>